<feature type="domain" description="YjeF N-terminal" evidence="1">
    <location>
        <begin position="14"/>
        <end position="222"/>
    </location>
</feature>
<sequence>MNTPFLPILSGATIQALDQHVCTTEQISSWQLMEWAALQAFDALQVRCGVRPEDHLLFLVGPGNNGGDAVALARICQQQGFQRVEIARLSERASPDQEENWRFLPAGIPVHKEIESALPAEDANGARRLVLIDGLFGVGLSRPLEGKAKAWVEACQQVTARKISLDIPSGLPADTLGHGSCFQAQHTLTFACPKRSLLYPEHARFVGRLHVLDLPFRASCWDPFRGDCFYVTRAAVRGLHRYFDRFAHKGSYGKVLAIGGNEGMEGALKLTSVGSFT</sequence>
<dbReference type="InterPro" id="IPR029056">
    <property type="entry name" value="Ribokinase-like"/>
</dbReference>
<name>I5BTX9_9BACT</name>
<accession>I5BTX9</accession>
<dbReference type="STRING" id="1189621.A3SI_18649"/>
<organism evidence="2 3">
    <name type="scientific">Nitritalea halalkaliphila LW7</name>
    <dbReference type="NCBI Taxonomy" id="1189621"/>
    <lineage>
        <taxon>Bacteria</taxon>
        <taxon>Pseudomonadati</taxon>
        <taxon>Bacteroidota</taxon>
        <taxon>Cytophagia</taxon>
        <taxon>Cytophagales</taxon>
        <taxon>Cyclobacteriaceae</taxon>
        <taxon>Nitritalea</taxon>
    </lineage>
</organism>
<evidence type="ECO:0000313" key="3">
    <source>
        <dbReference type="Proteomes" id="UP000005551"/>
    </source>
</evidence>
<dbReference type="EMBL" id="AJYA01000068">
    <property type="protein sequence ID" value="EIM73031.1"/>
    <property type="molecule type" value="Genomic_DNA"/>
</dbReference>
<evidence type="ECO:0000259" key="1">
    <source>
        <dbReference type="PROSITE" id="PS51385"/>
    </source>
</evidence>
<dbReference type="GO" id="GO:0003824">
    <property type="term" value="F:catalytic activity"/>
    <property type="evidence" value="ECO:0007669"/>
    <property type="project" value="UniProtKB-ARBA"/>
</dbReference>
<gene>
    <name evidence="2" type="ORF">A3SI_18649</name>
</gene>
<dbReference type="Pfam" id="PF03853">
    <property type="entry name" value="YjeF_N"/>
    <property type="match status" value="1"/>
</dbReference>
<reference evidence="2 3" key="1">
    <citation type="submission" date="2012-05" db="EMBL/GenBank/DDBJ databases">
        <title>Genome sequence of Nitritalea halalkaliphila LW7.</title>
        <authorList>
            <person name="Jangir P.K."/>
            <person name="Singh A."/>
            <person name="Shivaji S."/>
            <person name="Sharma R."/>
        </authorList>
    </citation>
    <scope>NUCLEOTIDE SEQUENCE [LARGE SCALE GENOMIC DNA]</scope>
    <source>
        <strain evidence="2 3">LW7</strain>
    </source>
</reference>
<protein>
    <recommendedName>
        <fullName evidence="1">YjeF N-terminal domain-containing protein</fullName>
    </recommendedName>
</protein>
<dbReference type="NCBIfam" id="TIGR00197">
    <property type="entry name" value="yjeF_nterm"/>
    <property type="match status" value="1"/>
</dbReference>
<dbReference type="Gene3D" id="3.40.50.10260">
    <property type="entry name" value="YjeF N-terminal domain"/>
    <property type="match status" value="1"/>
</dbReference>
<dbReference type="Proteomes" id="UP000005551">
    <property type="component" value="Unassembled WGS sequence"/>
</dbReference>
<proteinExistence type="predicted"/>
<dbReference type="InterPro" id="IPR004443">
    <property type="entry name" value="YjeF_N_dom"/>
</dbReference>
<dbReference type="PROSITE" id="PS51385">
    <property type="entry name" value="YJEF_N"/>
    <property type="match status" value="1"/>
</dbReference>
<dbReference type="SUPFAM" id="SSF64153">
    <property type="entry name" value="YjeF N-terminal domain-like"/>
    <property type="match status" value="1"/>
</dbReference>
<dbReference type="SUPFAM" id="SSF53613">
    <property type="entry name" value="Ribokinase-like"/>
    <property type="match status" value="1"/>
</dbReference>
<dbReference type="AlphaFoldDB" id="I5BTX9"/>
<evidence type="ECO:0000313" key="2">
    <source>
        <dbReference type="EMBL" id="EIM73031.1"/>
    </source>
</evidence>
<dbReference type="PATRIC" id="fig|1189621.3.peg.3871"/>
<comment type="caution">
    <text evidence="2">The sequence shown here is derived from an EMBL/GenBank/DDBJ whole genome shotgun (WGS) entry which is preliminary data.</text>
</comment>
<keyword evidence="3" id="KW-1185">Reference proteome</keyword>
<dbReference type="InterPro" id="IPR036652">
    <property type="entry name" value="YjeF_N_dom_sf"/>
</dbReference>
<dbReference type="RefSeq" id="WP_009057310.1">
    <property type="nucleotide sequence ID" value="NZ_AJYA01000068.1"/>
</dbReference>